<dbReference type="RefSeq" id="XP_009527854.1">
    <property type="nucleotide sequence ID" value="XM_009529559.1"/>
</dbReference>
<sequence length="167" mass="18402">MIEHAAKYGSTEPLARSLKKELLLKWTSANESPAKALKVLKLDKEATGLASNPALAMLADYVNVWNLKKPNQKTNLMNTIMTSSNCDDAIVARALEAAKQAKASEDWALQLQGFQFDRWVELGYSPKKMPGAVFGTKPTAEEASIVKQYAAYYKSQKTVFDAIKSLS</sequence>
<dbReference type="EMBL" id="JH159154">
    <property type="protein sequence ID" value="EGZ18796.1"/>
    <property type="molecule type" value="Genomic_DNA"/>
</dbReference>
<evidence type="ECO:0000313" key="1">
    <source>
        <dbReference type="EMBL" id="EGZ18796.1"/>
    </source>
</evidence>
<organism evidence="1 2">
    <name type="scientific">Phytophthora sojae (strain P6497)</name>
    <name type="common">Soybean stem and root rot agent</name>
    <name type="synonym">Phytophthora megasperma f. sp. glycines</name>
    <dbReference type="NCBI Taxonomy" id="1094619"/>
    <lineage>
        <taxon>Eukaryota</taxon>
        <taxon>Sar</taxon>
        <taxon>Stramenopiles</taxon>
        <taxon>Oomycota</taxon>
        <taxon>Peronosporomycetes</taxon>
        <taxon>Peronosporales</taxon>
        <taxon>Peronosporaceae</taxon>
        <taxon>Phytophthora</taxon>
    </lineage>
</organism>
<accession>G4ZIZ1</accession>
<dbReference type="GeneID" id="20638610"/>
<evidence type="ECO:0000313" key="2">
    <source>
        <dbReference type="Proteomes" id="UP000002640"/>
    </source>
</evidence>
<dbReference type="InParanoid" id="G4ZIZ1"/>
<evidence type="ECO:0008006" key="3">
    <source>
        <dbReference type="Google" id="ProtNLM"/>
    </source>
</evidence>
<keyword evidence="2" id="KW-1185">Reference proteome</keyword>
<dbReference type="Proteomes" id="UP000002640">
    <property type="component" value="Unassembled WGS sequence"/>
</dbReference>
<dbReference type="KEGG" id="psoj:PHYSODRAFT_255406"/>
<protein>
    <recommendedName>
        <fullName evidence="3">RxLR effector protein</fullName>
    </recommendedName>
</protein>
<name>G4ZIZ1_PHYSP</name>
<proteinExistence type="predicted"/>
<gene>
    <name evidence="1" type="ORF">PHYSODRAFT_255406</name>
</gene>
<reference evidence="1 2" key="1">
    <citation type="journal article" date="2006" name="Science">
        <title>Phytophthora genome sequences uncover evolutionary origins and mechanisms of pathogenesis.</title>
        <authorList>
            <person name="Tyler B.M."/>
            <person name="Tripathy S."/>
            <person name="Zhang X."/>
            <person name="Dehal P."/>
            <person name="Jiang R.H."/>
            <person name="Aerts A."/>
            <person name="Arredondo F.D."/>
            <person name="Baxter L."/>
            <person name="Bensasson D."/>
            <person name="Beynon J.L."/>
            <person name="Chapman J."/>
            <person name="Damasceno C.M."/>
            <person name="Dorrance A.E."/>
            <person name="Dou D."/>
            <person name="Dickerman A.W."/>
            <person name="Dubchak I.L."/>
            <person name="Garbelotto M."/>
            <person name="Gijzen M."/>
            <person name="Gordon S.G."/>
            <person name="Govers F."/>
            <person name="Grunwald N.J."/>
            <person name="Huang W."/>
            <person name="Ivors K.L."/>
            <person name="Jones R.W."/>
            <person name="Kamoun S."/>
            <person name="Krampis K."/>
            <person name="Lamour K.H."/>
            <person name="Lee M.K."/>
            <person name="McDonald W.H."/>
            <person name="Medina M."/>
            <person name="Meijer H.J."/>
            <person name="Nordberg E.K."/>
            <person name="Maclean D.J."/>
            <person name="Ospina-Giraldo M.D."/>
            <person name="Morris P.F."/>
            <person name="Phuntumart V."/>
            <person name="Putnam N.H."/>
            <person name="Rash S."/>
            <person name="Rose J.K."/>
            <person name="Sakihama Y."/>
            <person name="Salamov A.A."/>
            <person name="Savidor A."/>
            <person name="Scheuring C.F."/>
            <person name="Smith B.M."/>
            <person name="Sobral B.W."/>
            <person name="Terry A."/>
            <person name="Torto-Alalibo T.A."/>
            <person name="Win J."/>
            <person name="Xu Z."/>
            <person name="Zhang H."/>
            <person name="Grigoriev I.V."/>
            <person name="Rokhsar D.S."/>
            <person name="Boore J.L."/>
        </authorList>
    </citation>
    <scope>NUCLEOTIDE SEQUENCE [LARGE SCALE GENOMIC DNA]</scope>
    <source>
        <strain evidence="1 2">P6497</strain>
    </source>
</reference>
<dbReference type="SMR" id="G4ZIZ1"/>
<dbReference type="AlphaFoldDB" id="G4ZIZ1"/>